<name>A0A2U8WF30_9HYPH</name>
<reference evidence="2" key="1">
    <citation type="submission" date="2018-05" db="EMBL/GenBank/DDBJ databases">
        <title>Complete Genome Sequence of Methylobacterium sp. 17SD2-17.</title>
        <authorList>
            <person name="Srinivasan S."/>
        </authorList>
    </citation>
    <scope>NUCLEOTIDE SEQUENCE [LARGE SCALE GENOMIC DNA]</scope>
    <source>
        <strain evidence="2">17SD2-17</strain>
    </source>
</reference>
<gene>
    <name evidence="1" type="ORF">DK389_21860</name>
</gene>
<dbReference type="Proteomes" id="UP000245926">
    <property type="component" value="Chromosome"/>
</dbReference>
<keyword evidence="2" id="KW-1185">Reference proteome</keyword>
<dbReference type="EMBL" id="CP029550">
    <property type="protein sequence ID" value="AWN44723.1"/>
    <property type="molecule type" value="Genomic_DNA"/>
</dbReference>
<protein>
    <submittedName>
        <fullName evidence="1">Uncharacterized protein</fullName>
    </submittedName>
</protein>
<evidence type="ECO:0000313" key="2">
    <source>
        <dbReference type="Proteomes" id="UP000245926"/>
    </source>
</evidence>
<proteinExistence type="predicted"/>
<dbReference type="AlphaFoldDB" id="A0A2U8WF30"/>
<accession>A0A2U8WF30</accession>
<dbReference type="OrthoDB" id="8005133at2"/>
<sequence>MSATTLAGLAAVPTHGADATLGRDRAPVAINSAEVWSLRPTQVSLAVQPAARPVRGGQAATIPEARRSVRMVYPALVEAR</sequence>
<organism evidence="1 2">
    <name type="scientific">Methylobacterium durans</name>
    <dbReference type="NCBI Taxonomy" id="2202825"/>
    <lineage>
        <taxon>Bacteria</taxon>
        <taxon>Pseudomonadati</taxon>
        <taxon>Pseudomonadota</taxon>
        <taxon>Alphaproteobacteria</taxon>
        <taxon>Hyphomicrobiales</taxon>
        <taxon>Methylobacteriaceae</taxon>
        <taxon>Methylobacterium</taxon>
    </lineage>
</organism>
<evidence type="ECO:0000313" key="1">
    <source>
        <dbReference type="EMBL" id="AWN44723.1"/>
    </source>
</evidence>
<dbReference type="KEGG" id="mets:DK389_21860"/>